<comment type="caution">
    <text evidence="1">The sequence shown here is derived from an EMBL/GenBank/DDBJ whole genome shotgun (WGS) entry which is preliminary data.</text>
</comment>
<proteinExistence type="predicted"/>
<accession>A0ACD2HGS3</accession>
<organism evidence="1 2">
    <name type="scientific">Pseudidiomarina tainanensis</name>
    <dbReference type="NCBI Taxonomy" id="502365"/>
    <lineage>
        <taxon>Bacteria</taxon>
        <taxon>Pseudomonadati</taxon>
        <taxon>Pseudomonadota</taxon>
        <taxon>Gammaproteobacteria</taxon>
        <taxon>Alteromonadales</taxon>
        <taxon>Idiomarinaceae</taxon>
        <taxon>Pseudidiomarina</taxon>
    </lineage>
</organism>
<reference evidence="1" key="1">
    <citation type="submission" date="2017-11" db="EMBL/GenBank/DDBJ databases">
        <title>Comparative genomic and phylogenomic analyses of the family Idiomarinaceae.</title>
        <authorList>
            <person name="Liu Y."/>
            <person name="Shao Z."/>
        </authorList>
    </citation>
    <scope>NUCLEOTIDE SEQUENCE</scope>
    <source>
        <strain evidence="1">PIN1</strain>
    </source>
</reference>
<evidence type="ECO:0000313" key="2">
    <source>
        <dbReference type="Proteomes" id="UP000293092"/>
    </source>
</evidence>
<gene>
    <name evidence="1" type="ORF">CWI82_10675</name>
</gene>
<dbReference type="Proteomes" id="UP000293092">
    <property type="component" value="Unassembled WGS sequence"/>
</dbReference>
<evidence type="ECO:0000313" key="1">
    <source>
        <dbReference type="EMBL" id="RZQ55349.1"/>
    </source>
</evidence>
<name>A0ACD2HGS3_9GAMM</name>
<sequence length="241" mass="26785">MLTEKPMGFQCRQFYLKDDQCAMKVSTDSLLFGAWVQVGMAQRILDMGTGCGILALMLAQRSAATAMIEAVELDPNAAIQAQQNVLASPWSDKIVITQGDVITAAYRENQYDLIVMNPPYFANHLASASKERELARQGTGDIWQAWLQRAAQLLAPNGRIAVVAPIQALDTIVAELAAMNLQVACQCMVQSTPKKAPYLVLFEFVRDSEEQTAKFEELVIRDEVGHYTVSFKQITKDFYLN</sequence>
<protein>
    <submittedName>
        <fullName evidence="1">tRNA (Adenosine(37)-N6)-methyltransferase TrmM</fullName>
    </submittedName>
</protein>
<dbReference type="EMBL" id="PIQJ01000003">
    <property type="protein sequence ID" value="RZQ55349.1"/>
    <property type="molecule type" value="Genomic_DNA"/>
</dbReference>
<keyword evidence="2" id="KW-1185">Reference proteome</keyword>